<proteinExistence type="predicted"/>
<evidence type="ECO:0000313" key="2">
    <source>
        <dbReference type="Proteomes" id="UP000322791"/>
    </source>
</evidence>
<dbReference type="RefSeq" id="WP_149070970.1">
    <property type="nucleotide sequence ID" value="NZ_VTHL01000009.1"/>
</dbReference>
<comment type="caution">
    <text evidence="1">The sequence shown here is derived from an EMBL/GenBank/DDBJ whole genome shotgun (WGS) entry which is preliminary data.</text>
</comment>
<name>A0A5D6V1K0_9BACT</name>
<dbReference type="AlphaFoldDB" id="A0A5D6V1K0"/>
<dbReference type="Proteomes" id="UP000322791">
    <property type="component" value="Unassembled WGS sequence"/>
</dbReference>
<protein>
    <recommendedName>
        <fullName evidence="3">Lipoprotein</fullName>
    </recommendedName>
</protein>
<organism evidence="1 2">
    <name type="scientific">Hymenobacter lutimineralis</name>
    <dbReference type="NCBI Taxonomy" id="2606448"/>
    <lineage>
        <taxon>Bacteria</taxon>
        <taxon>Pseudomonadati</taxon>
        <taxon>Bacteroidota</taxon>
        <taxon>Cytophagia</taxon>
        <taxon>Cytophagales</taxon>
        <taxon>Hymenobacteraceae</taxon>
        <taxon>Hymenobacter</taxon>
    </lineage>
</organism>
<accession>A0A5D6V1K0</accession>
<dbReference type="PROSITE" id="PS51257">
    <property type="entry name" value="PROKAR_LIPOPROTEIN"/>
    <property type="match status" value="1"/>
</dbReference>
<reference evidence="1 2" key="1">
    <citation type="submission" date="2019-08" db="EMBL/GenBank/DDBJ databases">
        <authorList>
            <person name="Seo M.-J."/>
        </authorList>
    </citation>
    <scope>NUCLEOTIDE SEQUENCE [LARGE SCALE GENOMIC DNA]</scope>
    <source>
        <strain evidence="1 2">KIGAM108</strain>
    </source>
</reference>
<keyword evidence="2" id="KW-1185">Reference proteome</keyword>
<dbReference type="EMBL" id="VTHL01000009">
    <property type="protein sequence ID" value="TYZ09673.1"/>
    <property type="molecule type" value="Genomic_DNA"/>
</dbReference>
<gene>
    <name evidence="1" type="ORF">FY528_10570</name>
</gene>
<evidence type="ECO:0000313" key="1">
    <source>
        <dbReference type="EMBL" id="TYZ09673.1"/>
    </source>
</evidence>
<evidence type="ECO:0008006" key="3">
    <source>
        <dbReference type="Google" id="ProtNLM"/>
    </source>
</evidence>
<sequence length="172" mass="18974">MKFRLFCLCALVLSACKSNDSSPTIDFGPYGGISMRDVNNSSMSTPDPTDWTLDGRWNAQERSLFHDLGIDLNATATGTVPYMSAYPNPATTQTTFHYGTPVAVTCSFVVVDEKYAVVAPRQDFTTPSCSLSTQLDISGSAFRQGQRYRLYYVFRNGSALYYKGHGDIQIGM</sequence>